<name>A0A7T0M110_9CAUD</name>
<accession>A0A7T0M110</accession>
<dbReference type="EMBL" id="MW291017">
    <property type="protein sequence ID" value="QPL14091.1"/>
    <property type="molecule type" value="Genomic_DNA"/>
</dbReference>
<dbReference type="RefSeq" id="YP_010755678.1">
    <property type="nucleotide sequence ID" value="NC_073473.1"/>
</dbReference>
<organism evidence="2 3">
    <name type="scientific">Streptomyces phage TurkishDelight</name>
    <dbReference type="NCBI Taxonomy" id="2793708"/>
    <lineage>
        <taxon>Viruses</taxon>
        <taxon>Duplodnaviria</taxon>
        <taxon>Heunggongvirae</taxon>
        <taxon>Uroviricota</taxon>
        <taxon>Caudoviricetes</taxon>
        <taxon>Dolmabahcevirus</taxon>
        <taxon>Dolmabahcevirus turkishdelight</taxon>
    </lineage>
</organism>
<gene>
    <name evidence="2" type="primary">62</name>
    <name evidence="2" type="ORF">SEA_TURKISHDELIGHT_62</name>
</gene>
<keyword evidence="1" id="KW-1133">Transmembrane helix</keyword>
<feature type="transmembrane region" description="Helical" evidence="1">
    <location>
        <begin position="6"/>
        <end position="28"/>
    </location>
</feature>
<dbReference type="KEGG" id="vg:80020348"/>
<protein>
    <submittedName>
        <fullName evidence="2">Membrane protein</fullName>
    </submittedName>
</protein>
<sequence length="134" mass="14270">MIPVLIGGSVLAACLAVLAAAVWVLWLAGHGRHRRPRRVEAPAPALLVTATAPELPFGTEAALLTAPPVPSTLHLRTEEEREAAAADPDTVALLVDRADFAHCPKQGRRTPHFLHLDGSRTCCECETQTVGDLT</sequence>
<dbReference type="GeneID" id="80020348"/>
<evidence type="ECO:0000313" key="3">
    <source>
        <dbReference type="Proteomes" id="UP000595090"/>
    </source>
</evidence>
<evidence type="ECO:0000313" key="2">
    <source>
        <dbReference type="EMBL" id="QPL14091.1"/>
    </source>
</evidence>
<keyword evidence="3" id="KW-1185">Reference proteome</keyword>
<reference evidence="2 3" key="1">
    <citation type="submission" date="2020-11" db="EMBL/GenBank/DDBJ databases">
        <authorList>
            <person name="Asamoah-Frimpong E.A."/>
            <person name="Attaran A."/>
            <person name="Berhane B."/>
            <person name="Boone B.K."/>
            <person name="Cesta G."/>
            <person name="Chorbajian C."/>
            <person name="Cowan J.T."/>
            <person name="Datu D.V."/>
            <person name="Der L."/>
            <person name="Egbunine A.O."/>
            <person name="Giampietro H."/>
            <person name="Gunnison R.P."/>
            <person name="Joseph M.A."/>
            <person name="Kiewe T."/>
            <person name="Oboh E.C."/>
            <person name="O'Neill K."/>
            <person name="Oxlaj J.A."/>
            <person name="Patel A.K."/>
            <person name="Saqaf K."/>
            <person name="Vuong K."/>
            <person name="Walker C."/>
            <person name="Wikina T."/>
            <person name="Yan T."/>
            <person name="Avazpour P."/>
            <person name="Kim F.M."/>
            <person name="Mason K.J."/>
            <person name="Nguyen D.A."/>
            <person name="Pettit S.M."/>
            <person name="Zhou O.J."/>
            <person name="Brissett D.L."/>
            <person name="Gualtieri C."/>
            <person name="Hufford T.M."/>
            <person name="Ko J.M."/>
            <person name="Novak J.K."/>
            <person name="Smith Z.M."/>
            <person name="Erill I."/>
            <person name="Caruso S.M."/>
            <person name="Garlena R.A."/>
            <person name="Russell D.A."/>
            <person name="Pope W.H."/>
            <person name="Jacobs-Sera D."/>
            <person name="Hatfull G.F."/>
        </authorList>
    </citation>
    <scope>NUCLEOTIDE SEQUENCE [LARGE SCALE GENOMIC DNA]</scope>
</reference>
<proteinExistence type="predicted"/>
<dbReference type="Proteomes" id="UP000595090">
    <property type="component" value="Segment"/>
</dbReference>
<keyword evidence="1" id="KW-0472">Membrane</keyword>
<evidence type="ECO:0000256" key="1">
    <source>
        <dbReference type="SAM" id="Phobius"/>
    </source>
</evidence>
<keyword evidence="1" id="KW-0812">Transmembrane</keyword>